<gene>
    <name evidence="3" type="ORF">FN846DRAFT_903060</name>
</gene>
<feature type="signal peptide" evidence="1">
    <location>
        <begin position="1"/>
        <end position="18"/>
    </location>
</feature>
<organism evidence="3 4">
    <name type="scientific">Sphaerosporella brunnea</name>
    <dbReference type="NCBI Taxonomy" id="1250544"/>
    <lineage>
        <taxon>Eukaryota</taxon>
        <taxon>Fungi</taxon>
        <taxon>Dikarya</taxon>
        <taxon>Ascomycota</taxon>
        <taxon>Pezizomycotina</taxon>
        <taxon>Pezizomycetes</taxon>
        <taxon>Pezizales</taxon>
        <taxon>Pyronemataceae</taxon>
        <taxon>Sphaerosporella</taxon>
    </lineage>
</organism>
<evidence type="ECO:0000313" key="4">
    <source>
        <dbReference type="Proteomes" id="UP000326924"/>
    </source>
</evidence>
<sequence>MKFLTSLILLSAAALSSALPTTSKRAAVHVAPNSLCKTYEHSPNTPFGPTTWGETSRVGGGLTGVNTLISFQLDAAYGGATCNLRFADAEVHTGSNTFSVFSFVPTNGVTFDPNTATWNQKTGYRDQQLATFQYGASGDLVYSFTCPTGGKLLNYELTSANGDSNLQWDTSLEQGLWLEVVSGGVEKRAAPVPIPYYDQCQLHEAAPNTAFGSSVSGVSSQYSSGHIITTLVAFVMPTGKDLSTRTCSVEFVNGFATGSKSFALFEFVPNQGKTFKSALATWNSRTGYRNNQLATYKVGSSVGPVYKFPCPGPGKAVNFEVVPTNGDVYIAWTKPAGGLTLKAL</sequence>
<dbReference type="EMBL" id="VXIS01000017">
    <property type="protein sequence ID" value="KAA8913126.1"/>
    <property type="molecule type" value="Genomic_DNA"/>
</dbReference>
<proteinExistence type="predicted"/>
<protein>
    <recommendedName>
        <fullName evidence="2">Ubiquitin 3 binding protein But2 C-terminal domain-containing protein</fullName>
    </recommendedName>
</protein>
<feature type="chain" id="PRO_5023864268" description="Ubiquitin 3 binding protein But2 C-terminal domain-containing protein" evidence="1">
    <location>
        <begin position="19"/>
        <end position="344"/>
    </location>
</feature>
<comment type="caution">
    <text evidence="3">The sequence shown here is derived from an EMBL/GenBank/DDBJ whole genome shotgun (WGS) entry which is preliminary data.</text>
</comment>
<accession>A0A5J5F8T1</accession>
<dbReference type="OrthoDB" id="5405583at2759"/>
<evidence type="ECO:0000259" key="2">
    <source>
        <dbReference type="Pfam" id="PF09792"/>
    </source>
</evidence>
<dbReference type="Proteomes" id="UP000326924">
    <property type="component" value="Unassembled WGS sequence"/>
</dbReference>
<keyword evidence="4" id="KW-1185">Reference proteome</keyword>
<evidence type="ECO:0000313" key="3">
    <source>
        <dbReference type="EMBL" id="KAA8913126.1"/>
    </source>
</evidence>
<evidence type="ECO:0000256" key="1">
    <source>
        <dbReference type="SAM" id="SignalP"/>
    </source>
</evidence>
<dbReference type="AlphaFoldDB" id="A0A5J5F8T1"/>
<keyword evidence="1" id="KW-0732">Signal</keyword>
<reference evidence="3 4" key="1">
    <citation type="submission" date="2019-09" db="EMBL/GenBank/DDBJ databases">
        <title>Draft genome of the ectomycorrhizal ascomycete Sphaerosporella brunnea.</title>
        <authorList>
            <consortium name="DOE Joint Genome Institute"/>
            <person name="Benucci G.M."/>
            <person name="Marozzi G."/>
            <person name="Antonielli L."/>
            <person name="Sanchez S."/>
            <person name="Marco P."/>
            <person name="Wang X."/>
            <person name="Falini L.B."/>
            <person name="Barry K."/>
            <person name="Haridas S."/>
            <person name="Lipzen A."/>
            <person name="Labutti K."/>
            <person name="Grigoriev I.V."/>
            <person name="Murat C."/>
            <person name="Martin F."/>
            <person name="Albertini E."/>
            <person name="Donnini D."/>
            <person name="Bonito G."/>
        </authorList>
    </citation>
    <scope>NUCLEOTIDE SEQUENCE [LARGE SCALE GENOMIC DNA]</scope>
    <source>
        <strain evidence="3 4">Sb_GMNB300</strain>
    </source>
</reference>
<feature type="domain" description="Ubiquitin 3 binding protein But2 C-terminal" evidence="2">
    <location>
        <begin position="32"/>
        <end position="168"/>
    </location>
</feature>
<dbReference type="InParanoid" id="A0A5J5F8T1"/>
<dbReference type="Pfam" id="PF09792">
    <property type="entry name" value="But2"/>
    <property type="match status" value="1"/>
</dbReference>
<name>A0A5J5F8T1_9PEZI</name>
<dbReference type="InterPro" id="IPR018620">
    <property type="entry name" value="Ubiquitin3-bd_protein_But2_C"/>
</dbReference>